<dbReference type="HOGENOM" id="CLU_2920768_0_0_11"/>
<dbReference type="Proteomes" id="UP000029482">
    <property type="component" value="Chromosome"/>
</dbReference>
<sequence>MLRELFADADRGAVLERMTAGFDDRVARCRHLPAVVDRQAAPPQAEDLAWVVAALRARAGG</sequence>
<dbReference type="STRING" id="1907.SGLAU_23445"/>
<reference evidence="2" key="1">
    <citation type="journal article" date="2015" name="J. Biotechnol.">
        <title>Complete genome sequence of the actinobacterium Streptomyces glaucescens GLA.O (DSM 40922) consisting of a linear chromosome and one linear plasmid.</title>
        <authorList>
            <person name="Ortseifen V."/>
            <person name="Winkler A."/>
            <person name="Albersmeier A."/>
            <person name="Wendler S."/>
            <person name="Puhler A."/>
            <person name="Kalinowski J."/>
            <person name="Ruckert C."/>
        </authorList>
    </citation>
    <scope>NUCLEOTIDE SEQUENCE [LARGE SCALE GENOMIC DNA]</scope>
    <source>
        <strain evidence="2">DSM 40922 / GLA O</strain>
    </source>
</reference>
<keyword evidence="2" id="KW-1185">Reference proteome</keyword>
<gene>
    <name evidence="1" type="ORF">SGLAU_23445</name>
</gene>
<protein>
    <submittedName>
        <fullName evidence="1">Uncharacterized protein</fullName>
    </submittedName>
</protein>
<evidence type="ECO:0000313" key="2">
    <source>
        <dbReference type="Proteomes" id="UP000029482"/>
    </source>
</evidence>
<organism evidence="1 2">
    <name type="scientific">Streptomyces glaucescens</name>
    <dbReference type="NCBI Taxonomy" id="1907"/>
    <lineage>
        <taxon>Bacteria</taxon>
        <taxon>Bacillati</taxon>
        <taxon>Actinomycetota</taxon>
        <taxon>Actinomycetes</taxon>
        <taxon>Kitasatosporales</taxon>
        <taxon>Streptomycetaceae</taxon>
        <taxon>Streptomyces</taxon>
    </lineage>
</organism>
<evidence type="ECO:0000313" key="1">
    <source>
        <dbReference type="EMBL" id="AIS00638.1"/>
    </source>
</evidence>
<dbReference type="AlphaFoldDB" id="A0A089X9K5"/>
<dbReference type="KEGG" id="sgu:SGLAU_23445"/>
<accession>A0A089X9K5</accession>
<dbReference type="EMBL" id="CP009438">
    <property type="protein sequence ID" value="AIS00638.1"/>
    <property type="molecule type" value="Genomic_DNA"/>
</dbReference>
<proteinExistence type="predicted"/>
<name>A0A089X9K5_STRGA</name>